<dbReference type="Proteomes" id="UP000606193">
    <property type="component" value="Unassembled WGS sequence"/>
</dbReference>
<comment type="caution">
    <text evidence="3">The sequence shown here is derived from an EMBL/GenBank/DDBJ whole genome shotgun (WGS) entry which is preliminary data.</text>
</comment>
<dbReference type="PANTHER" id="PTHR35793:SF2">
    <property type="entry name" value="INNER MEMBRANE PROTEIN YJIG"/>
    <property type="match status" value="1"/>
</dbReference>
<evidence type="ECO:0000313" key="3">
    <source>
        <dbReference type="EMBL" id="MBC8562433.1"/>
    </source>
</evidence>
<dbReference type="InterPro" id="IPR052549">
    <property type="entry name" value="SpmB"/>
</dbReference>
<keyword evidence="1" id="KW-1133">Transmembrane helix</keyword>
<keyword evidence="1" id="KW-0472">Membrane</keyword>
<accession>A0ABR7N356</accession>
<protein>
    <submittedName>
        <fullName evidence="3">Spore maturation protein</fullName>
    </submittedName>
</protein>
<name>A0ABR7N356_9FIRM</name>
<feature type="domain" description="Nucleoside transporter/FeoB GTPase Gate" evidence="2">
    <location>
        <begin position="45"/>
        <end position="146"/>
    </location>
</feature>
<keyword evidence="1" id="KW-0812">Transmembrane</keyword>
<sequence length="181" mass="19660">MQFLLYLSNFMIPIVIFYIVGYGLCSHTDIFGAFVKGAEDGFRVVLKVLPTLIGLMMAIGILRASGLLETFSAWISPMAEKINFPAVLVPLSLIKMVSSSAATGLLLDIYKEFGTDSHEGFLASVLMCCSETIFYTISVYFIATGDKKHSPVTKMNWTLTGALIATFAGMAASVWLCRGMG</sequence>
<organism evidence="3 4">
    <name type="scientific">Jutongia huaianensis</name>
    <dbReference type="NCBI Taxonomy" id="2763668"/>
    <lineage>
        <taxon>Bacteria</taxon>
        <taxon>Bacillati</taxon>
        <taxon>Bacillota</taxon>
        <taxon>Clostridia</taxon>
        <taxon>Lachnospirales</taxon>
        <taxon>Lachnospiraceae</taxon>
        <taxon>Jutongia</taxon>
    </lineage>
</organism>
<gene>
    <name evidence="3" type="ORF">H8704_07295</name>
</gene>
<proteinExistence type="predicted"/>
<dbReference type="PANTHER" id="PTHR35793">
    <property type="entry name" value="INNER MEMBRANE PROTEIN YJIG"/>
    <property type="match status" value="1"/>
</dbReference>
<feature type="transmembrane region" description="Helical" evidence="1">
    <location>
        <begin position="44"/>
        <end position="64"/>
    </location>
</feature>
<dbReference type="RefSeq" id="WP_022464985.1">
    <property type="nucleotide sequence ID" value="NZ_JACRSX010000007.1"/>
</dbReference>
<keyword evidence="4" id="KW-1185">Reference proteome</keyword>
<feature type="transmembrane region" description="Helical" evidence="1">
    <location>
        <begin position="155"/>
        <end position="177"/>
    </location>
</feature>
<dbReference type="InterPro" id="IPR011642">
    <property type="entry name" value="Gate_dom"/>
</dbReference>
<feature type="transmembrane region" description="Helical" evidence="1">
    <location>
        <begin position="121"/>
        <end position="143"/>
    </location>
</feature>
<feature type="transmembrane region" description="Helical" evidence="1">
    <location>
        <begin position="6"/>
        <end position="24"/>
    </location>
</feature>
<evidence type="ECO:0000256" key="1">
    <source>
        <dbReference type="SAM" id="Phobius"/>
    </source>
</evidence>
<feature type="transmembrane region" description="Helical" evidence="1">
    <location>
        <begin position="84"/>
        <end position="109"/>
    </location>
</feature>
<evidence type="ECO:0000313" key="4">
    <source>
        <dbReference type="Proteomes" id="UP000606193"/>
    </source>
</evidence>
<reference evidence="3 4" key="1">
    <citation type="submission" date="2020-08" db="EMBL/GenBank/DDBJ databases">
        <title>Genome public.</title>
        <authorList>
            <person name="Liu C."/>
            <person name="Sun Q."/>
        </authorList>
    </citation>
    <scope>NUCLEOTIDE SEQUENCE [LARGE SCALE GENOMIC DNA]</scope>
    <source>
        <strain evidence="3 4">NSJ-37</strain>
    </source>
</reference>
<dbReference type="Pfam" id="PF07670">
    <property type="entry name" value="Gate"/>
    <property type="match status" value="1"/>
</dbReference>
<dbReference type="EMBL" id="JACRSX010000007">
    <property type="protein sequence ID" value="MBC8562433.1"/>
    <property type="molecule type" value="Genomic_DNA"/>
</dbReference>
<evidence type="ECO:0000259" key="2">
    <source>
        <dbReference type="Pfam" id="PF07670"/>
    </source>
</evidence>